<organism evidence="1 2">
    <name type="scientific">Lactiplantibacillus daowaiensis</name>
    <dbReference type="NCBI Taxonomy" id="2559918"/>
    <lineage>
        <taxon>Bacteria</taxon>
        <taxon>Bacillati</taxon>
        <taxon>Bacillota</taxon>
        <taxon>Bacilli</taxon>
        <taxon>Lactobacillales</taxon>
        <taxon>Lactobacillaceae</taxon>
        <taxon>Lactiplantibacillus</taxon>
    </lineage>
</organism>
<gene>
    <name evidence="1" type="ORF">ACFP5Y_14020</name>
</gene>
<comment type="caution">
    <text evidence="1">The sequence shown here is derived from an EMBL/GenBank/DDBJ whole genome shotgun (WGS) entry which is preliminary data.</text>
</comment>
<dbReference type="RefSeq" id="WP_137627592.1">
    <property type="nucleotide sequence ID" value="NZ_BJDJ01000002.1"/>
</dbReference>
<accession>A0ABW1S3C0</accession>
<keyword evidence="2" id="KW-1185">Reference proteome</keyword>
<evidence type="ECO:0000313" key="2">
    <source>
        <dbReference type="Proteomes" id="UP001596282"/>
    </source>
</evidence>
<evidence type="ECO:0000313" key="1">
    <source>
        <dbReference type="EMBL" id="MFC6182350.1"/>
    </source>
</evidence>
<protein>
    <submittedName>
        <fullName evidence="1">Chromosome partitioning protein ParB</fullName>
    </submittedName>
</protein>
<dbReference type="Proteomes" id="UP001596282">
    <property type="component" value="Unassembled WGS sequence"/>
</dbReference>
<proteinExistence type="predicted"/>
<dbReference type="EMBL" id="JBHSSC010000044">
    <property type="protein sequence ID" value="MFC6182350.1"/>
    <property type="molecule type" value="Genomic_DNA"/>
</dbReference>
<sequence>MGNYYDVTFHTLDGGSIIRRGVYSERDENHVWEDAVEAQDADHLYIRMNGKTLTSLLRRAVVRIDMQQVEGDADKQTRRRDEFVDVVNQLSQMGL</sequence>
<name>A0ABW1S3C0_9LACO</name>
<reference evidence="2" key="1">
    <citation type="journal article" date="2019" name="Int. J. Syst. Evol. Microbiol.">
        <title>The Global Catalogue of Microorganisms (GCM) 10K type strain sequencing project: providing services to taxonomists for standard genome sequencing and annotation.</title>
        <authorList>
            <consortium name="The Broad Institute Genomics Platform"/>
            <consortium name="The Broad Institute Genome Sequencing Center for Infectious Disease"/>
            <person name="Wu L."/>
            <person name="Ma J."/>
        </authorList>
    </citation>
    <scope>NUCLEOTIDE SEQUENCE [LARGE SCALE GENOMIC DNA]</scope>
    <source>
        <strain evidence="2">CCM 8933</strain>
    </source>
</reference>